<evidence type="ECO:0000313" key="1">
    <source>
        <dbReference type="EMBL" id="KNZ62030.1"/>
    </source>
</evidence>
<evidence type="ECO:0000313" key="2">
    <source>
        <dbReference type="Proteomes" id="UP000037035"/>
    </source>
</evidence>
<gene>
    <name evidence="1" type="ORF">VP01_1321g2</name>
</gene>
<dbReference type="EMBL" id="LAVV01003577">
    <property type="protein sequence ID" value="KNZ62030.1"/>
    <property type="molecule type" value="Genomic_DNA"/>
</dbReference>
<dbReference type="AlphaFoldDB" id="A0A0L6VPE3"/>
<comment type="caution">
    <text evidence="1">The sequence shown here is derived from an EMBL/GenBank/DDBJ whole genome shotgun (WGS) entry which is preliminary data.</text>
</comment>
<reference evidence="1 2" key="1">
    <citation type="submission" date="2015-08" db="EMBL/GenBank/DDBJ databases">
        <title>Next Generation Sequencing and Analysis of the Genome of Puccinia sorghi L Schw, the Causal Agent of Maize Common Rust.</title>
        <authorList>
            <person name="Rochi L."/>
            <person name="Burguener G."/>
            <person name="Darino M."/>
            <person name="Turjanski A."/>
            <person name="Kreff E."/>
            <person name="Dieguez M.J."/>
            <person name="Sacco F."/>
        </authorList>
    </citation>
    <scope>NUCLEOTIDE SEQUENCE [LARGE SCALE GENOMIC DNA]</scope>
    <source>
        <strain evidence="1 2">RO10H11247</strain>
    </source>
</reference>
<dbReference type="VEuPathDB" id="FungiDB:VP01_1321g2"/>
<organism evidence="1 2">
    <name type="scientific">Puccinia sorghi</name>
    <dbReference type="NCBI Taxonomy" id="27349"/>
    <lineage>
        <taxon>Eukaryota</taxon>
        <taxon>Fungi</taxon>
        <taxon>Dikarya</taxon>
        <taxon>Basidiomycota</taxon>
        <taxon>Pucciniomycotina</taxon>
        <taxon>Pucciniomycetes</taxon>
        <taxon>Pucciniales</taxon>
        <taxon>Pucciniaceae</taxon>
        <taxon>Puccinia</taxon>
    </lineage>
</organism>
<name>A0A0L6VPE3_9BASI</name>
<protein>
    <submittedName>
        <fullName evidence="1">Uncharacterized protein</fullName>
    </submittedName>
</protein>
<sequence>MSIHPGSSPRQPLPSPWRATWGVNVEFLGTEELPVGGFLADEKANFAAAMCQGLSARPGGRSGPVLKVSRGGHKAQLLGQEEEMWEQLKHVIANQNMPLNLKIFFFSILGSLSGSKGPQGQLVNVPVVESSFYFNLQNLGLRLKIYLGLYFLSSPSIFCAFKSSSTNSMEPTLSAQNLVVWIWKLPATFIPILQTNKQGWSGPQLCFPGCFGLTHPKNVLFHKKKKAKKIISRINLIIKKYFNNDYLIILFLFLKQFILESVSKISYSKTVFDSLVVDAQQSFMYCASLNFSHNGSVLMPNYYMGTSCGSELGYTYNNRSARRKEGEKIIANGFQRDISKEQETQKNKNIKLRENKSRLMCSKER</sequence>
<keyword evidence="2" id="KW-1185">Reference proteome</keyword>
<proteinExistence type="predicted"/>
<dbReference type="Proteomes" id="UP000037035">
    <property type="component" value="Unassembled WGS sequence"/>
</dbReference>
<accession>A0A0L6VPE3</accession>